<dbReference type="AlphaFoldDB" id="A0A1W1B9V8"/>
<protein>
    <recommendedName>
        <fullName evidence="2">HicA protein</fullName>
    </recommendedName>
</protein>
<name>A0A1W1B9V8_9ZZZZ</name>
<accession>A0A1W1B9V8</accession>
<dbReference type="EMBL" id="FPHB01000010">
    <property type="protein sequence ID" value="SFV50205.1"/>
    <property type="molecule type" value="Genomic_DNA"/>
</dbReference>
<reference evidence="1" key="1">
    <citation type="submission" date="2016-10" db="EMBL/GenBank/DDBJ databases">
        <authorList>
            <person name="de Groot N.N."/>
        </authorList>
    </citation>
    <scope>NUCLEOTIDE SEQUENCE</scope>
</reference>
<evidence type="ECO:0008006" key="2">
    <source>
        <dbReference type="Google" id="ProtNLM"/>
    </source>
</evidence>
<proteinExistence type="predicted"/>
<organism evidence="1">
    <name type="scientific">hydrothermal vent metagenome</name>
    <dbReference type="NCBI Taxonomy" id="652676"/>
    <lineage>
        <taxon>unclassified sequences</taxon>
        <taxon>metagenomes</taxon>
        <taxon>ecological metagenomes</taxon>
    </lineage>
</organism>
<sequence length="86" mass="9963">MSKHKEKIEKVFEHPTSGNIDFKKLIHALEHYGAEVEITKHNKAKIFLKDEELVIPVPHDHVLSKDMVIEVRHFLEKVGLTPESID</sequence>
<gene>
    <name evidence="1" type="ORF">MNB_SM-7-1549</name>
</gene>
<evidence type="ECO:0000313" key="1">
    <source>
        <dbReference type="EMBL" id="SFV50205.1"/>
    </source>
</evidence>